<dbReference type="AlphaFoldDB" id="F9CY93"/>
<comment type="caution">
    <text evidence="2">The sequence shown here is derived from an EMBL/GenBank/DDBJ whole genome shotgun (WGS) entry which is preliminary data.</text>
</comment>
<dbReference type="PANTHER" id="PTHR43245">
    <property type="entry name" value="BIFUNCTIONAL POLYMYXIN RESISTANCE PROTEIN ARNA"/>
    <property type="match status" value="1"/>
</dbReference>
<dbReference type="InterPro" id="IPR001509">
    <property type="entry name" value="Epimerase_deHydtase"/>
</dbReference>
<name>F9CY93_9ARCH</name>
<feature type="domain" description="NAD-dependent epimerase/dehydratase" evidence="1">
    <location>
        <begin position="7"/>
        <end position="245"/>
    </location>
</feature>
<organism evidence="2 3">
    <name type="scientific">Nitrosarchaeum koreense MY1</name>
    <dbReference type="NCBI Taxonomy" id="1001994"/>
    <lineage>
        <taxon>Archaea</taxon>
        <taxon>Nitrososphaerota</taxon>
        <taxon>Nitrososphaeria</taxon>
        <taxon>Nitrosopumilales</taxon>
        <taxon>Nitrosopumilaceae</taxon>
        <taxon>Nitrosarchaeum</taxon>
    </lineage>
</organism>
<dbReference type="STRING" id="1001994.MY1_0084"/>
<gene>
    <name evidence="2" type="ORF">MY1_0084</name>
</gene>
<dbReference type="Pfam" id="PF01370">
    <property type="entry name" value="Epimerase"/>
    <property type="match status" value="1"/>
</dbReference>
<dbReference type="RefSeq" id="WP_007549456.1">
    <property type="nucleotide sequence ID" value="NZ_AFPU01000001.1"/>
</dbReference>
<dbReference type="OrthoDB" id="4907at2157"/>
<dbReference type="InterPro" id="IPR050177">
    <property type="entry name" value="Lipid_A_modif_metabolic_enz"/>
</dbReference>
<protein>
    <submittedName>
        <fullName evidence="2">NAD-dependent epimerase/dehydratase</fullName>
    </submittedName>
</protein>
<dbReference type="Gene3D" id="3.40.50.720">
    <property type="entry name" value="NAD(P)-binding Rossmann-like Domain"/>
    <property type="match status" value="1"/>
</dbReference>
<sequence length="312" mass="35777">MIKKTFLVTGGAGFIGSHLVERLAMEGHNVICFDNEFRGTFKNFSTDILKKITVKKGDVRKSRDWPKYSGKIDALFHFAAINGTPNFYSIPDIVLDVNVRGTFNALEYAIDHKIPHVLFASSSETYGIPEKFPTSESEKLVVPDVNNPRWSYGASKTMGEVLCVNYAKKYEFKCSIIRYNNLYGPRDQYGHVIPDLLKKIRKNNKFSVEGTGRETRSFCYIDDAIDATLIIERKQKNQVDIFNVGIDIETSIRDLIKYFERILNKKLEPKFKQKIGSGTSRRLPDITKIKKLGFKPKTSFDEGLRDTIEWYK</sequence>
<proteinExistence type="predicted"/>
<keyword evidence="3" id="KW-1185">Reference proteome</keyword>
<reference evidence="2 3" key="1">
    <citation type="journal article" date="2011" name="J. Bacteriol.">
        <title>Genome Sequence of an Ammonia-Oxidizing Soil Archaeon, "Candidatus Nitrosoarchaeum koreensis" MY1.</title>
        <authorList>
            <person name="Kim B.K."/>
            <person name="Jung M.Y."/>
            <person name="Yu D.S."/>
            <person name="Park S.J."/>
            <person name="Oh T.K."/>
            <person name="Rhee S.K."/>
            <person name="Kim J.F."/>
        </authorList>
    </citation>
    <scope>NUCLEOTIDE SEQUENCE [LARGE SCALE GENOMIC DNA]</scope>
    <source>
        <strain evidence="2 3">MY1</strain>
    </source>
</reference>
<dbReference type="SUPFAM" id="SSF51735">
    <property type="entry name" value="NAD(P)-binding Rossmann-fold domains"/>
    <property type="match status" value="1"/>
</dbReference>
<dbReference type="InterPro" id="IPR036291">
    <property type="entry name" value="NAD(P)-bd_dom_sf"/>
</dbReference>
<evidence type="ECO:0000313" key="3">
    <source>
        <dbReference type="Proteomes" id="UP000004440"/>
    </source>
</evidence>
<dbReference type="Proteomes" id="UP000004440">
    <property type="component" value="Unassembled WGS sequence"/>
</dbReference>
<accession>F9CY93</accession>
<evidence type="ECO:0000259" key="1">
    <source>
        <dbReference type="Pfam" id="PF01370"/>
    </source>
</evidence>
<evidence type="ECO:0000313" key="2">
    <source>
        <dbReference type="EMBL" id="EGP92871.1"/>
    </source>
</evidence>
<dbReference type="EMBL" id="AFPU01000001">
    <property type="protein sequence ID" value="EGP92871.1"/>
    <property type="molecule type" value="Genomic_DNA"/>
</dbReference>
<dbReference type="PANTHER" id="PTHR43245:SF13">
    <property type="entry name" value="UDP-D-APIOSE_UDP-D-XYLOSE SYNTHASE 2"/>
    <property type="match status" value="1"/>
</dbReference>